<dbReference type="OrthoDB" id="103324at2"/>
<protein>
    <submittedName>
        <fullName evidence="4">Halogenation protein CepH</fullName>
    </submittedName>
</protein>
<name>A0A285KQK2_9ACTN</name>
<dbReference type="Gene3D" id="3.50.50.60">
    <property type="entry name" value="FAD/NAD(P)-binding domain"/>
    <property type="match status" value="1"/>
</dbReference>
<evidence type="ECO:0000256" key="2">
    <source>
        <dbReference type="ARBA" id="ARBA00023033"/>
    </source>
</evidence>
<dbReference type="Proteomes" id="UP000219612">
    <property type="component" value="Unassembled WGS sequence"/>
</dbReference>
<proteinExistence type="inferred from homology"/>
<evidence type="ECO:0000256" key="3">
    <source>
        <dbReference type="ARBA" id="ARBA00038396"/>
    </source>
</evidence>
<keyword evidence="2" id="KW-0503">Monooxygenase</keyword>
<accession>A0A285KQK2</accession>
<dbReference type="Gene3D" id="3.30.9.100">
    <property type="match status" value="1"/>
</dbReference>
<dbReference type="EMBL" id="OBDY01000054">
    <property type="protein sequence ID" value="SNY74919.1"/>
    <property type="molecule type" value="Genomic_DNA"/>
</dbReference>
<dbReference type="GO" id="GO:0004497">
    <property type="term" value="F:monooxygenase activity"/>
    <property type="evidence" value="ECO:0007669"/>
    <property type="project" value="UniProtKB-KW"/>
</dbReference>
<dbReference type="InterPro" id="IPR006905">
    <property type="entry name" value="Flavin_halogenase"/>
</dbReference>
<gene>
    <name evidence="4" type="ORF">SAMN05421748_1543</name>
</gene>
<keyword evidence="1" id="KW-0560">Oxidoreductase</keyword>
<dbReference type="Pfam" id="PF04820">
    <property type="entry name" value="Trp_halogenase"/>
    <property type="match status" value="2"/>
</dbReference>
<evidence type="ECO:0000313" key="4">
    <source>
        <dbReference type="EMBL" id="SNY74919.1"/>
    </source>
</evidence>
<dbReference type="InterPro" id="IPR036188">
    <property type="entry name" value="FAD/NAD-bd_sf"/>
</dbReference>
<dbReference type="PANTHER" id="PTHR43747:SF5">
    <property type="entry name" value="FAD-BINDING DOMAIN-CONTAINING PROTEIN"/>
    <property type="match status" value="1"/>
</dbReference>
<comment type="similarity">
    <text evidence="3">Belongs to the flavin-dependent halogenase family. Bacterial tryptophan halogenase subfamily.</text>
</comment>
<organism evidence="4 5">
    <name type="scientific">Paractinoplanes atraurantiacus</name>
    <dbReference type="NCBI Taxonomy" id="1036182"/>
    <lineage>
        <taxon>Bacteria</taxon>
        <taxon>Bacillati</taxon>
        <taxon>Actinomycetota</taxon>
        <taxon>Actinomycetes</taxon>
        <taxon>Micromonosporales</taxon>
        <taxon>Micromonosporaceae</taxon>
        <taxon>Paractinoplanes</taxon>
    </lineage>
</organism>
<dbReference type="PRINTS" id="PR00420">
    <property type="entry name" value="RNGMNOXGNASE"/>
</dbReference>
<dbReference type="AlphaFoldDB" id="A0A285KQK2"/>
<dbReference type="SUPFAM" id="SSF51905">
    <property type="entry name" value="FAD/NAD(P)-binding domain"/>
    <property type="match status" value="1"/>
</dbReference>
<sequence length="498" mass="54873">MSTLAENVDVVVVGGGPGGSTVSTLLAQRGHRVVLLEKEKFPRYQIGESLLPSTVHGIGRLLGVTEELEKAAFTVKRGGSFRWGTNPVPWNFLFAVAPELSGPTSYAYQVERMKFDDILLRNAAAKGVDVREESQVTEVIADDERVRGIRYTDSEGVPHEIRASFVVDASGNRSRIHQNVRGERIYSDFFKNIAIFGYFEGGQRLPAPDSGNILCAAFDEGWIWYIPLSDTLTSVGAVISREHAAKLQGDQEQSLRGFIDRCEIVKGFLSGATRVTEGTYGEIRTRKDYSYTNSSFHRPGMVLVGDAACFIDPVFSTGVHLSTYAGLLAARSINSVLAGDISEDRAFEEFEGRYRREYRVFYEFLSAFYDMQSNEDSYFWKARKVTNLEATDLEAFATLVGGVHSGEQAFTNAGALVEEFQKSSAGLADAVERTGSMQTESGERMHHLFGTPVVREVMTEMNNIQVRGVRGADAFEAPLLEAGLVPSPDGLSWTEEAK</sequence>
<evidence type="ECO:0000256" key="1">
    <source>
        <dbReference type="ARBA" id="ARBA00023002"/>
    </source>
</evidence>
<dbReference type="InterPro" id="IPR050816">
    <property type="entry name" value="Flavin-dep_Halogenase_NPB"/>
</dbReference>
<keyword evidence="5" id="KW-1185">Reference proteome</keyword>
<evidence type="ECO:0000313" key="5">
    <source>
        <dbReference type="Proteomes" id="UP000219612"/>
    </source>
</evidence>
<dbReference type="RefSeq" id="WP_097329233.1">
    <property type="nucleotide sequence ID" value="NZ_OBDY01000054.1"/>
</dbReference>
<dbReference type="PANTHER" id="PTHR43747">
    <property type="entry name" value="FAD-BINDING PROTEIN"/>
    <property type="match status" value="1"/>
</dbReference>
<reference evidence="4 5" key="1">
    <citation type="submission" date="2017-09" db="EMBL/GenBank/DDBJ databases">
        <authorList>
            <person name="Ehlers B."/>
            <person name="Leendertz F.H."/>
        </authorList>
    </citation>
    <scope>NUCLEOTIDE SEQUENCE [LARGE SCALE GENOMIC DNA]</scope>
    <source>
        <strain evidence="4 5">CGMCC 4.6857</strain>
    </source>
</reference>